<dbReference type="Gene3D" id="3.30.1380.10">
    <property type="match status" value="1"/>
</dbReference>
<organism evidence="1 2">
    <name type="scientific">Candidatus Colwellbacteria bacterium RBG_13_48_8</name>
    <dbReference type="NCBI Taxonomy" id="1797685"/>
    <lineage>
        <taxon>Bacteria</taxon>
        <taxon>Candidatus Colwelliibacteriota</taxon>
    </lineage>
</organism>
<dbReference type="Proteomes" id="UP000177062">
    <property type="component" value="Unassembled WGS sequence"/>
</dbReference>
<accession>A0A1G1YWF0</accession>
<dbReference type="AlphaFoldDB" id="A0A1G1YWF0"/>
<dbReference type="SUPFAM" id="SSF55166">
    <property type="entry name" value="Hedgehog/DD-peptidase"/>
    <property type="match status" value="1"/>
</dbReference>
<dbReference type="EMBL" id="MHIT01000019">
    <property type="protein sequence ID" value="OGY56721.1"/>
    <property type="molecule type" value="Genomic_DNA"/>
</dbReference>
<protein>
    <recommendedName>
        <fullName evidence="3">Peptidase M15B domain-containing protein</fullName>
    </recommendedName>
</protein>
<sequence>ARPEDLIYIDEHGLLGGSYYFLNRDKWNITEGELAKIGITNDRVQVHKDIIPFLKAADKKFQERGLRIYIKEGYRSPALYKLVFDKRVDRFGERDTNRLLNIKDKPHATGRAVDIGLWDTAKREEVLTRSNRDELESLLIGFYKDKTDPKSKRYQELQEYIISTMLSCGFHMGKLGEYFHFNYFPVADY</sequence>
<feature type="non-terminal residue" evidence="1">
    <location>
        <position position="1"/>
    </location>
</feature>
<dbReference type="InterPro" id="IPR009045">
    <property type="entry name" value="Zn_M74/Hedgehog-like"/>
</dbReference>
<evidence type="ECO:0000313" key="2">
    <source>
        <dbReference type="Proteomes" id="UP000177062"/>
    </source>
</evidence>
<name>A0A1G1YWF0_9BACT</name>
<proteinExistence type="predicted"/>
<evidence type="ECO:0000313" key="1">
    <source>
        <dbReference type="EMBL" id="OGY56721.1"/>
    </source>
</evidence>
<comment type="caution">
    <text evidence="1">The sequence shown here is derived from an EMBL/GenBank/DDBJ whole genome shotgun (WGS) entry which is preliminary data.</text>
</comment>
<reference evidence="1 2" key="1">
    <citation type="journal article" date="2016" name="Nat. Commun.">
        <title>Thousands of microbial genomes shed light on interconnected biogeochemical processes in an aquifer system.</title>
        <authorList>
            <person name="Anantharaman K."/>
            <person name="Brown C.T."/>
            <person name="Hug L.A."/>
            <person name="Sharon I."/>
            <person name="Castelle C.J."/>
            <person name="Probst A.J."/>
            <person name="Thomas B.C."/>
            <person name="Singh A."/>
            <person name="Wilkins M.J."/>
            <person name="Karaoz U."/>
            <person name="Brodie E.L."/>
            <person name="Williams K.H."/>
            <person name="Hubbard S.S."/>
            <person name="Banfield J.F."/>
        </authorList>
    </citation>
    <scope>NUCLEOTIDE SEQUENCE [LARGE SCALE GENOMIC DNA]</scope>
</reference>
<evidence type="ECO:0008006" key="3">
    <source>
        <dbReference type="Google" id="ProtNLM"/>
    </source>
</evidence>
<gene>
    <name evidence="1" type="ORF">A2Y84_01350</name>
</gene>